<evidence type="ECO:0000313" key="3">
    <source>
        <dbReference type="Proteomes" id="UP000223102"/>
    </source>
</evidence>
<dbReference type="Pfam" id="PF08719">
    <property type="entry name" value="NADAR"/>
    <property type="match status" value="1"/>
</dbReference>
<protein>
    <recommendedName>
        <fullName evidence="1">NADAR domain-containing protein</fullName>
    </recommendedName>
</protein>
<reference evidence="2 3" key="1">
    <citation type="submission" date="2015-06" db="EMBL/GenBank/DDBJ databases">
        <title>Complete genome sequence of Bacillus cereus phage PBC2.</title>
        <authorList>
            <person name="Kong M."/>
            <person name="Ryu S."/>
        </authorList>
    </citation>
    <scope>NUCLEOTIDE SEQUENCE [LARGE SCALE GENOMIC DNA]</scope>
</reference>
<dbReference type="EMBL" id="KT070867">
    <property type="protein sequence ID" value="AKQ08435.1"/>
    <property type="molecule type" value="Genomic_DNA"/>
</dbReference>
<organism evidence="2 3">
    <name type="scientific">Bacillus phage PBC2</name>
    <dbReference type="NCBI Taxonomy" id="1675029"/>
    <lineage>
        <taxon>Viruses</taxon>
        <taxon>Duplodnaviria</taxon>
        <taxon>Heunggongvirae</taxon>
        <taxon>Uroviricota</taxon>
        <taxon>Caudoviricetes</taxon>
        <taxon>Andregratiavirinae</taxon>
        <taxon>Haetaevirus</taxon>
        <taxon>Haetaevirus PBC2</taxon>
    </lineage>
</organism>
<gene>
    <name evidence="2" type="ORF">PBC2_120</name>
</gene>
<dbReference type="InterPro" id="IPR012816">
    <property type="entry name" value="NADAR"/>
</dbReference>
<sequence length="162" mass="18908">MGVRETDKFIFFWMGDSIYSNFNLSSFEHQGLLFFCSEQAVMYRKAMLFGATKVAQEILEADTPSYCKLLGRSNEIPFKENIWKQNREKIYKEVLMDKFSVPFLKKQILSTGNKMLVEASPSDRIWGIGMHQNHPDVENPSKWKGMNLLGKVLMEVREELRK</sequence>
<evidence type="ECO:0000259" key="1">
    <source>
        <dbReference type="Pfam" id="PF08719"/>
    </source>
</evidence>
<name>A0A218KBZ7_9CAUD</name>
<dbReference type="InterPro" id="IPR037238">
    <property type="entry name" value="YbiA-like_sf"/>
</dbReference>
<accession>A0A218KBZ7</accession>
<evidence type="ECO:0000313" key="2">
    <source>
        <dbReference type="EMBL" id="AKQ08435.1"/>
    </source>
</evidence>
<proteinExistence type="predicted"/>
<dbReference type="Gene3D" id="1.10.357.40">
    <property type="entry name" value="YbiA-like"/>
    <property type="match status" value="1"/>
</dbReference>
<feature type="domain" description="NADAR" evidence="1">
    <location>
        <begin position="17"/>
        <end position="161"/>
    </location>
</feature>
<keyword evidence="3" id="KW-1185">Reference proteome</keyword>
<dbReference type="CDD" id="cd15457">
    <property type="entry name" value="NADAR"/>
    <property type="match status" value="1"/>
</dbReference>
<dbReference type="Proteomes" id="UP000223102">
    <property type="component" value="Segment"/>
</dbReference>
<dbReference type="SUPFAM" id="SSF143990">
    <property type="entry name" value="YbiA-like"/>
    <property type="match status" value="1"/>
</dbReference>
<dbReference type="NCBIfam" id="TIGR02464">
    <property type="entry name" value="ribofla_fusion"/>
    <property type="match status" value="1"/>
</dbReference>